<keyword evidence="5" id="KW-1185">Reference proteome</keyword>
<feature type="signal peptide" evidence="1">
    <location>
        <begin position="1"/>
        <end position="28"/>
    </location>
</feature>
<evidence type="ECO:0000313" key="5">
    <source>
        <dbReference type="Proteomes" id="UP000077961"/>
    </source>
</evidence>
<dbReference type="InterPro" id="IPR011051">
    <property type="entry name" value="RmlC_Cupin_sf"/>
</dbReference>
<feature type="domain" description="Cupin type-2" evidence="2">
    <location>
        <begin position="61"/>
        <end position="128"/>
    </location>
</feature>
<dbReference type="InterPro" id="IPR014710">
    <property type="entry name" value="RmlC-like_jellyroll"/>
</dbReference>
<comment type="caution">
    <text evidence="3">The sequence shown here is derived from an EMBL/GenBank/DDBJ whole genome shotgun (WGS) entry which is preliminary data.</text>
</comment>
<dbReference type="EMBL" id="LXJZ01000020">
    <property type="protein sequence ID" value="OAJ63439.1"/>
    <property type="molecule type" value="Genomic_DNA"/>
</dbReference>
<sequence length="142" mass="15572">MEKTLKTTTCLTVVAVALGSAVCLPCAAQESGTVKPQILLQQMVEGMPKGEKQELRVLTASFKPGDKTVFHTHRFPVTVYVLEGTFTLEMEDMAPVTVTQGQAMVEPPHVKMTGYNRSTSESLRVVVFYASDLDTPFLDPLH</sequence>
<dbReference type="Proteomes" id="UP000077961">
    <property type="component" value="Unassembled WGS sequence"/>
</dbReference>
<reference evidence="5 6" key="1">
    <citation type="submission" date="2016-04" db="EMBL/GenBank/DDBJ databases">
        <title>Reclassification of Paraburkholderia panaciterrae (Farh et al. 2015) Dobritsa &amp; Samadpour 2016 as a later homotypic synonym of Paraburkholderia ginsengiterrae (Farh et al. 2015) Dobritsa &amp; Samadpour 2016.</title>
        <authorList>
            <person name="Dobritsa A.P."/>
            <person name="Kutumbaka K."/>
            <person name="Samadpour M."/>
        </authorList>
    </citation>
    <scope>NUCLEOTIDE SEQUENCE [LARGE SCALE GENOMIC DNA]</scope>
    <source>
        <strain evidence="3 6">DCY85</strain>
        <strain evidence="4 5">DCY85-1</strain>
    </source>
</reference>
<accession>A0A1A9MW58</accession>
<evidence type="ECO:0000256" key="1">
    <source>
        <dbReference type="SAM" id="SignalP"/>
    </source>
</evidence>
<proteinExistence type="predicted"/>
<name>A0A1A9MW58_9BURK</name>
<protein>
    <recommendedName>
        <fullName evidence="2">Cupin type-2 domain-containing protein</fullName>
    </recommendedName>
</protein>
<evidence type="ECO:0000313" key="4">
    <source>
        <dbReference type="EMBL" id="OAJ63439.1"/>
    </source>
</evidence>
<dbReference type="Proteomes" id="UP000078116">
    <property type="component" value="Unassembled WGS sequence"/>
</dbReference>
<evidence type="ECO:0000313" key="6">
    <source>
        <dbReference type="Proteomes" id="UP000078116"/>
    </source>
</evidence>
<organism evidence="3 6">
    <name type="scientific">Paraburkholderia ginsengiterrae</name>
    <dbReference type="NCBI Taxonomy" id="1462993"/>
    <lineage>
        <taxon>Bacteria</taxon>
        <taxon>Pseudomonadati</taxon>
        <taxon>Pseudomonadota</taxon>
        <taxon>Betaproteobacteria</taxon>
        <taxon>Burkholderiales</taxon>
        <taxon>Burkholderiaceae</taxon>
        <taxon>Paraburkholderia</taxon>
    </lineage>
</organism>
<dbReference type="Gene3D" id="2.60.120.10">
    <property type="entry name" value="Jelly Rolls"/>
    <property type="match status" value="1"/>
</dbReference>
<evidence type="ECO:0000259" key="2">
    <source>
        <dbReference type="Pfam" id="PF07883"/>
    </source>
</evidence>
<dbReference type="InterPro" id="IPR013096">
    <property type="entry name" value="Cupin_2"/>
</dbReference>
<keyword evidence="1" id="KW-0732">Signal</keyword>
<dbReference type="SUPFAM" id="SSF51182">
    <property type="entry name" value="RmlC-like cupins"/>
    <property type="match status" value="1"/>
</dbReference>
<dbReference type="PANTHER" id="PTHR38599">
    <property type="entry name" value="CUPIN DOMAIN PROTEIN (AFU_ORTHOLOGUE AFUA_3G13620)"/>
    <property type="match status" value="1"/>
</dbReference>
<evidence type="ECO:0000313" key="3">
    <source>
        <dbReference type="EMBL" id="OAJ52076.1"/>
    </source>
</evidence>
<gene>
    <name evidence="4" type="ORF">A6V36_18300</name>
    <name evidence="3" type="ORF">A6V37_10480</name>
</gene>
<dbReference type="OrthoDB" id="2620172at2"/>
<dbReference type="PANTHER" id="PTHR38599:SF1">
    <property type="entry name" value="CUPIN DOMAIN PROTEIN (AFU_ORTHOLOGUE AFUA_3G13620)"/>
    <property type="match status" value="1"/>
</dbReference>
<dbReference type="STRING" id="1462993.A6V36_18300"/>
<dbReference type="EMBL" id="LXKA01000382">
    <property type="protein sequence ID" value="OAJ52076.1"/>
    <property type="molecule type" value="Genomic_DNA"/>
</dbReference>
<dbReference type="AlphaFoldDB" id="A0A1A9MW58"/>
<feature type="chain" id="PRO_5008393225" description="Cupin type-2 domain-containing protein" evidence="1">
    <location>
        <begin position="29"/>
        <end position="142"/>
    </location>
</feature>
<dbReference type="Pfam" id="PF07883">
    <property type="entry name" value="Cupin_2"/>
    <property type="match status" value="1"/>
</dbReference>